<keyword evidence="2" id="KW-0067">ATP-binding</keyword>
<dbReference type="Pfam" id="PF01656">
    <property type="entry name" value="CbiA"/>
    <property type="match status" value="1"/>
</dbReference>
<dbReference type="CDD" id="cd05387">
    <property type="entry name" value="BY-kinase"/>
    <property type="match status" value="1"/>
</dbReference>
<dbReference type="EMBL" id="JHAC01000005">
    <property type="protein sequence ID" value="EYB69472.1"/>
    <property type="molecule type" value="Genomic_DNA"/>
</dbReference>
<evidence type="ECO:0000256" key="1">
    <source>
        <dbReference type="ARBA" id="ARBA00022741"/>
    </source>
</evidence>
<dbReference type="eggNOG" id="COG0489">
    <property type="taxonomic scope" value="Bacteria"/>
</dbReference>
<evidence type="ECO:0000259" key="4">
    <source>
        <dbReference type="Pfam" id="PF01656"/>
    </source>
</evidence>
<name>A0A016QUB1_9DEIO</name>
<feature type="transmembrane region" description="Helical" evidence="3">
    <location>
        <begin position="21"/>
        <end position="40"/>
    </location>
</feature>
<accession>A0A016QUB1</accession>
<keyword evidence="1" id="KW-0547">Nucleotide-binding</keyword>
<dbReference type="Gene3D" id="3.40.50.300">
    <property type="entry name" value="P-loop containing nucleotide triphosphate hydrolases"/>
    <property type="match status" value="1"/>
</dbReference>
<evidence type="ECO:0000256" key="2">
    <source>
        <dbReference type="ARBA" id="ARBA00022840"/>
    </source>
</evidence>
<evidence type="ECO:0000313" key="6">
    <source>
        <dbReference type="Proteomes" id="UP000020492"/>
    </source>
</evidence>
<keyword evidence="3" id="KW-0472">Membrane</keyword>
<organism evidence="5 6">
    <name type="scientific">Deinococcus phoenicis</name>
    <dbReference type="NCBI Taxonomy" id="1476583"/>
    <lineage>
        <taxon>Bacteria</taxon>
        <taxon>Thermotogati</taxon>
        <taxon>Deinococcota</taxon>
        <taxon>Deinococci</taxon>
        <taxon>Deinococcales</taxon>
        <taxon>Deinococcaceae</taxon>
        <taxon>Deinococcus</taxon>
    </lineage>
</organism>
<dbReference type="OrthoDB" id="9794577at2"/>
<dbReference type="Proteomes" id="UP000020492">
    <property type="component" value="Unassembled WGS sequence"/>
</dbReference>
<dbReference type="PANTHER" id="PTHR32309">
    <property type="entry name" value="TYROSINE-PROTEIN KINASE"/>
    <property type="match status" value="1"/>
</dbReference>
<keyword evidence="6" id="KW-1185">Reference proteome</keyword>
<feature type="domain" description="CobQ/CobB/MinD/ParA nucleotide binding" evidence="4">
    <location>
        <begin position="339"/>
        <end position="503"/>
    </location>
</feature>
<keyword evidence="3" id="KW-1133">Transmembrane helix</keyword>
<dbReference type="AlphaFoldDB" id="A0A016QUB1"/>
<dbReference type="InterPro" id="IPR027417">
    <property type="entry name" value="P-loop_NTPase"/>
</dbReference>
<sequence length="522" mass="56333">MTSERPKDLDLTYVLGVLRRAALPVLAAALVLSTLVYLYSRTRPAVYQTTASIAALPSGGGNSVINTTLVTAPPLPPPVVERAAYSPAVMNRALALLASRVPDSAARRALVAQVQAELRRDDARTVTLVSDVNQEFVGVYEVSARAATPELAQAAANSFADALLEWDRQRALGGVARARQNLLAQRDDLTRRISQAGSPLDARSLENLRGDVLQKLQQVEVLEQTVSGTLTGLADAVRPTEAVEPRPWRNAALIFAASLFFGVLLAFVLDHLRKRIRGLEDLRQFSAPVLGTLPPLPLRTSDPRKVLWQSGQGVFREQMEFVRVGLLAALAKLPHTPAIVISSAQSGEGKSTVSAGLAGNLAAHGLRVLVVDADVFRRRQQQLWLSNWNGQQPPAPRPAGTGQLWPGVAEGVDLAAPTELRLDVDQLTRFIRELGGAYDMVLVDPPPVLRVADALALAARMDGMILVADAQAGRAQVERAVQEVSRLRVNLLGFVLNRFRETASQGEYTYTSLSPEQAGALR</sequence>
<protein>
    <recommendedName>
        <fullName evidence="4">CobQ/CobB/MinD/ParA nucleotide binding domain-containing protein</fullName>
    </recommendedName>
</protein>
<dbReference type="SUPFAM" id="SSF52540">
    <property type="entry name" value="P-loop containing nucleoside triphosphate hydrolases"/>
    <property type="match status" value="1"/>
</dbReference>
<keyword evidence="3" id="KW-0812">Transmembrane</keyword>
<comment type="caution">
    <text evidence="5">The sequence shown here is derived from an EMBL/GenBank/DDBJ whole genome shotgun (WGS) entry which is preliminary data.</text>
</comment>
<proteinExistence type="predicted"/>
<dbReference type="PANTHER" id="PTHR32309:SF31">
    <property type="entry name" value="CAPSULAR EXOPOLYSACCHARIDE FAMILY"/>
    <property type="match status" value="1"/>
</dbReference>
<evidence type="ECO:0000313" key="5">
    <source>
        <dbReference type="EMBL" id="EYB69472.1"/>
    </source>
</evidence>
<feature type="transmembrane region" description="Helical" evidence="3">
    <location>
        <begin position="248"/>
        <end position="269"/>
    </location>
</feature>
<gene>
    <name evidence="5" type="ORF">DEIPH_ctg005orf0027</name>
</gene>
<dbReference type="InterPro" id="IPR050445">
    <property type="entry name" value="Bact_polysacc_biosynth/exp"/>
</dbReference>
<dbReference type="RefSeq" id="WP_034352944.1">
    <property type="nucleotide sequence ID" value="NZ_JHAC01000005.1"/>
</dbReference>
<reference evidence="5 6" key="1">
    <citation type="submission" date="2014-03" db="EMBL/GenBank/DDBJ databases">
        <title>Draft genome sequence of Deinococcus phoenicis 1P10ME.</title>
        <authorList>
            <person name="Stepanov V.G."/>
            <person name="Vaishampayan P."/>
            <person name="Venkateswaran K."/>
            <person name="Fox G.E."/>
        </authorList>
    </citation>
    <scope>NUCLEOTIDE SEQUENCE [LARGE SCALE GENOMIC DNA]</scope>
    <source>
        <strain evidence="5 6">1P10ME</strain>
    </source>
</reference>
<dbReference type="STRING" id="1476583.DEIPH_ctg005orf0027"/>
<dbReference type="InterPro" id="IPR005702">
    <property type="entry name" value="Wzc-like_C"/>
</dbReference>
<dbReference type="eggNOG" id="COG3206">
    <property type="taxonomic scope" value="Bacteria"/>
</dbReference>
<dbReference type="InterPro" id="IPR002586">
    <property type="entry name" value="CobQ/CobB/MinD/ParA_Nub-bd_dom"/>
</dbReference>
<dbReference type="PATRIC" id="fig|1476583.3.peg.372"/>
<evidence type="ECO:0000256" key="3">
    <source>
        <dbReference type="SAM" id="Phobius"/>
    </source>
</evidence>